<keyword evidence="14" id="KW-1185">Reference proteome</keyword>
<dbReference type="Pfam" id="PF00672">
    <property type="entry name" value="HAMP"/>
    <property type="match status" value="1"/>
</dbReference>
<reference evidence="13 14" key="1">
    <citation type="submission" date="2018-05" db="EMBL/GenBank/DDBJ databases">
        <title>The draft genome of strain NS-104.</title>
        <authorList>
            <person name="Hang P."/>
            <person name="Jiang J."/>
        </authorList>
    </citation>
    <scope>NUCLEOTIDE SEQUENCE [LARGE SCALE GENOMIC DNA]</scope>
    <source>
        <strain evidence="13 14">NS-104</strain>
    </source>
</reference>
<dbReference type="CDD" id="cd11386">
    <property type="entry name" value="MCP_signal"/>
    <property type="match status" value="1"/>
</dbReference>
<dbReference type="GO" id="GO:0006935">
    <property type="term" value="P:chemotaxis"/>
    <property type="evidence" value="ECO:0007669"/>
    <property type="project" value="UniProtKB-KW"/>
</dbReference>
<gene>
    <name evidence="13" type="ORF">DEM27_18300</name>
</gene>
<comment type="caution">
    <text evidence="13">The sequence shown here is derived from an EMBL/GenBank/DDBJ whole genome shotgun (WGS) entry which is preliminary data.</text>
</comment>
<evidence type="ECO:0000256" key="2">
    <source>
        <dbReference type="ARBA" id="ARBA00022475"/>
    </source>
</evidence>
<dbReference type="GO" id="GO:0007165">
    <property type="term" value="P:signal transduction"/>
    <property type="evidence" value="ECO:0007669"/>
    <property type="project" value="UniProtKB-KW"/>
</dbReference>
<evidence type="ECO:0000256" key="9">
    <source>
        <dbReference type="SAM" id="Coils"/>
    </source>
</evidence>
<dbReference type="InterPro" id="IPR004089">
    <property type="entry name" value="MCPsignal_dom"/>
</dbReference>
<evidence type="ECO:0000259" key="12">
    <source>
        <dbReference type="PROSITE" id="PS50885"/>
    </source>
</evidence>
<dbReference type="GO" id="GO:0005886">
    <property type="term" value="C:plasma membrane"/>
    <property type="evidence" value="ECO:0007669"/>
    <property type="project" value="UniProtKB-SubCell"/>
</dbReference>
<proteinExistence type="inferred from homology"/>
<keyword evidence="8" id="KW-0807">Transducer</keyword>
<dbReference type="SMART" id="SM01049">
    <property type="entry name" value="Cache_2"/>
    <property type="match status" value="1"/>
</dbReference>
<dbReference type="FunFam" id="1.10.287.950:FF:000001">
    <property type="entry name" value="Methyl-accepting chemotaxis sensory transducer"/>
    <property type="match status" value="1"/>
</dbReference>
<dbReference type="Gene3D" id="1.10.287.950">
    <property type="entry name" value="Methyl-accepting chemotaxis protein"/>
    <property type="match status" value="1"/>
</dbReference>
<feature type="domain" description="HAMP" evidence="12">
    <location>
        <begin position="210"/>
        <end position="263"/>
    </location>
</feature>
<dbReference type="InterPro" id="IPR033480">
    <property type="entry name" value="sCache_2"/>
</dbReference>
<dbReference type="OrthoDB" id="3378718at2"/>
<evidence type="ECO:0000256" key="1">
    <source>
        <dbReference type="ARBA" id="ARBA00004651"/>
    </source>
</evidence>
<evidence type="ECO:0000256" key="5">
    <source>
        <dbReference type="ARBA" id="ARBA00022989"/>
    </source>
</evidence>
<dbReference type="RefSeq" id="WP_109459689.1">
    <property type="nucleotide sequence ID" value="NZ_QFBC01000008.1"/>
</dbReference>
<dbReference type="InterPro" id="IPR003660">
    <property type="entry name" value="HAMP_dom"/>
</dbReference>
<evidence type="ECO:0000256" key="6">
    <source>
        <dbReference type="ARBA" id="ARBA00023136"/>
    </source>
</evidence>
<dbReference type="SMART" id="SM00283">
    <property type="entry name" value="MA"/>
    <property type="match status" value="1"/>
</dbReference>
<evidence type="ECO:0000313" key="14">
    <source>
        <dbReference type="Proteomes" id="UP000245252"/>
    </source>
</evidence>
<comment type="similarity">
    <text evidence="7">Belongs to the methyl-accepting chemotaxis (MCP) protein family.</text>
</comment>
<keyword evidence="2" id="KW-1003">Cell membrane</keyword>
<dbReference type="PROSITE" id="PS50111">
    <property type="entry name" value="CHEMOTAXIS_TRANSDUC_2"/>
    <property type="match status" value="1"/>
</dbReference>
<dbReference type="InterPro" id="IPR051310">
    <property type="entry name" value="MCP_chemotaxis"/>
</dbReference>
<dbReference type="CDD" id="cd18774">
    <property type="entry name" value="PDC2_HK_sensor"/>
    <property type="match status" value="1"/>
</dbReference>
<dbReference type="Proteomes" id="UP000245252">
    <property type="component" value="Unassembled WGS sequence"/>
</dbReference>
<evidence type="ECO:0000256" key="8">
    <source>
        <dbReference type="PROSITE-ProRule" id="PRU00284"/>
    </source>
</evidence>
<protein>
    <submittedName>
        <fullName evidence="13">Chemotaxis protein</fullName>
    </submittedName>
</protein>
<dbReference type="Gene3D" id="3.30.450.20">
    <property type="entry name" value="PAS domain"/>
    <property type="match status" value="1"/>
</dbReference>
<dbReference type="AlphaFoldDB" id="A0A2U2DNS5"/>
<dbReference type="SUPFAM" id="SSF158472">
    <property type="entry name" value="HAMP domain-like"/>
    <property type="match status" value="1"/>
</dbReference>
<dbReference type="SUPFAM" id="SSF58104">
    <property type="entry name" value="Methyl-accepting chemotaxis protein (MCP) signaling domain"/>
    <property type="match status" value="1"/>
</dbReference>
<comment type="subcellular location">
    <subcellularLocation>
        <location evidence="1">Cell membrane</location>
        <topology evidence="1">Multi-pass membrane protein</topology>
    </subcellularLocation>
</comment>
<keyword evidence="5 10" id="KW-1133">Transmembrane helix</keyword>
<keyword evidence="9" id="KW-0175">Coiled coil</keyword>
<keyword evidence="3" id="KW-0145">Chemotaxis</keyword>
<dbReference type="SMART" id="SM00304">
    <property type="entry name" value="HAMP"/>
    <property type="match status" value="1"/>
</dbReference>
<dbReference type="Pfam" id="PF00015">
    <property type="entry name" value="MCPsignal"/>
    <property type="match status" value="1"/>
</dbReference>
<organism evidence="13 14">
    <name type="scientific">Metarhizobium album</name>
    <dbReference type="NCBI Taxonomy" id="2182425"/>
    <lineage>
        <taxon>Bacteria</taxon>
        <taxon>Pseudomonadati</taxon>
        <taxon>Pseudomonadota</taxon>
        <taxon>Alphaproteobacteria</taxon>
        <taxon>Hyphomicrobiales</taxon>
        <taxon>Rhizobiaceae</taxon>
        <taxon>Metarhizobium</taxon>
    </lineage>
</organism>
<dbReference type="Pfam" id="PF17200">
    <property type="entry name" value="sCache_2"/>
    <property type="match status" value="1"/>
</dbReference>
<feature type="transmembrane region" description="Helical" evidence="10">
    <location>
        <begin position="190"/>
        <end position="209"/>
    </location>
</feature>
<name>A0A2U2DNS5_9HYPH</name>
<dbReference type="EMBL" id="QFBC01000008">
    <property type="protein sequence ID" value="PWE54889.1"/>
    <property type="molecule type" value="Genomic_DNA"/>
</dbReference>
<evidence type="ECO:0000256" key="10">
    <source>
        <dbReference type="SAM" id="Phobius"/>
    </source>
</evidence>
<dbReference type="Gene3D" id="6.10.340.10">
    <property type="match status" value="1"/>
</dbReference>
<keyword evidence="6 10" id="KW-0472">Membrane</keyword>
<dbReference type="PANTHER" id="PTHR43531:SF11">
    <property type="entry name" value="METHYL-ACCEPTING CHEMOTAXIS PROTEIN 3"/>
    <property type="match status" value="1"/>
</dbReference>
<keyword evidence="4 10" id="KW-0812">Transmembrane</keyword>
<feature type="domain" description="Methyl-accepting transducer" evidence="11">
    <location>
        <begin position="349"/>
        <end position="578"/>
    </location>
</feature>
<feature type="domain" description="HAMP" evidence="12">
    <location>
        <begin position="298"/>
        <end position="344"/>
    </location>
</feature>
<feature type="coiled-coil region" evidence="9">
    <location>
        <begin position="361"/>
        <end position="388"/>
    </location>
</feature>
<evidence type="ECO:0000313" key="13">
    <source>
        <dbReference type="EMBL" id="PWE54889.1"/>
    </source>
</evidence>
<accession>A0A2U2DNS5</accession>
<evidence type="ECO:0000256" key="4">
    <source>
        <dbReference type="ARBA" id="ARBA00022692"/>
    </source>
</evidence>
<dbReference type="PANTHER" id="PTHR43531">
    <property type="entry name" value="PROTEIN ICFG"/>
    <property type="match status" value="1"/>
</dbReference>
<dbReference type="CDD" id="cd06225">
    <property type="entry name" value="HAMP"/>
    <property type="match status" value="1"/>
</dbReference>
<evidence type="ECO:0000259" key="11">
    <source>
        <dbReference type="PROSITE" id="PS50111"/>
    </source>
</evidence>
<evidence type="ECO:0000256" key="3">
    <source>
        <dbReference type="ARBA" id="ARBA00022500"/>
    </source>
</evidence>
<evidence type="ECO:0000256" key="7">
    <source>
        <dbReference type="ARBA" id="ARBA00029447"/>
    </source>
</evidence>
<feature type="transmembrane region" description="Helical" evidence="10">
    <location>
        <begin position="12"/>
        <end position="31"/>
    </location>
</feature>
<sequence>MSRFRISTRLYLLVGLSLLVVAIAMVFNLSTTASELLEERKTLLQTVDQVALSIVEKKFAEIKAGSITAEQAQKEALQELEAVRYGESGYLWVNDLHQIVLMHPFKPELNGKDVTDMKDPDGKALWVEFVNVAKTQHSGFVEYRWPKPGVEEPVRKISHVALFEPWGWVIGNGVYADDLDAKFWRSARSAFIIAGLGSLFMVLGAFSIIRSVTQPVQRLRLAMNRIAEEDFAADVPDVARGDEVGDMARTLVALRDSVNARVQGRVAAAEEQRALIDYERAEAERIRAQHADNLGLVVRELGAGLARLADCNIRITIDEPFPADFEPLRKDFNNSIATFQATLEQVLQQTRALQGNGQEMHQAADNLAKRTEQQAAALEQTSAALEQVTATVKASSIRTQDTRKLVLDAKECAGASGRVVRQAVDAMHRIETASNEINQIIGVIDEIAFQTNLLALNAGVEAARAGEAGKGFAVVAQEVRELAQRSARAAKEIKGLIVNSANEVSSGVRLVGETGSALDTIQGFVSAIDENVDAIATASAEQALGLQQISAAVNDIDQMTQQNAAMVEETTAVSYTLAEGSGILASLVGRFKLNRRGTIREPGSDAADAGWRRSHVGRVARAA</sequence>
<dbReference type="PROSITE" id="PS50885">
    <property type="entry name" value="HAMP"/>
    <property type="match status" value="2"/>
</dbReference>